<dbReference type="EMBL" id="MU001683">
    <property type="protein sequence ID" value="KAF2456607.1"/>
    <property type="molecule type" value="Genomic_DNA"/>
</dbReference>
<dbReference type="PANTHER" id="PTHR34414:SF1">
    <property type="entry name" value="SUBTILISIN-LIKE SERINE PROTEASE"/>
    <property type="match status" value="1"/>
</dbReference>
<protein>
    <submittedName>
        <fullName evidence="1">Uncharacterized protein</fullName>
    </submittedName>
</protein>
<dbReference type="Proteomes" id="UP000799766">
    <property type="component" value="Unassembled WGS sequence"/>
</dbReference>
<dbReference type="Pfam" id="PF20246">
    <property type="entry name" value="DUF6601"/>
    <property type="match status" value="1"/>
</dbReference>
<dbReference type="AlphaFoldDB" id="A0A6A6NYM6"/>
<dbReference type="InterPro" id="IPR046536">
    <property type="entry name" value="DUF6601"/>
</dbReference>
<name>A0A6A6NYM6_9PEZI</name>
<accession>A0A6A6NYM6</accession>
<gene>
    <name evidence="1" type="ORF">BDY21DRAFT_422379</name>
</gene>
<keyword evidence="2" id="KW-1185">Reference proteome</keyword>
<reference evidence="1" key="1">
    <citation type="journal article" date="2020" name="Stud. Mycol.">
        <title>101 Dothideomycetes genomes: a test case for predicting lifestyles and emergence of pathogens.</title>
        <authorList>
            <person name="Haridas S."/>
            <person name="Albert R."/>
            <person name="Binder M."/>
            <person name="Bloem J."/>
            <person name="Labutti K."/>
            <person name="Salamov A."/>
            <person name="Andreopoulos B."/>
            <person name="Baker S."/>
            <person name="Barry K."/>
            <person name="Bills G."/>
            <person name="Bluhm B."/>
            <person name="Cannon C."/>
            <person name="Castanera R."/>
            <person name="Culley D."/>
            <person name="Daum C."/>
            <person name="Ezra D."/>
            <person name="Gonzalez J."/>
            <person name="Henrissat B."/>
            <person name="Kuo A."/>
            <person name="Liang C."/>
            <person name="Lipzen A."/>
            <person name="Lutzoni F."/>
            <person name="Magnuson J."/>
            <person name="Mondo S."/>
            <person name="Nolan M."/>
            <person name="Ohm R."/>
            <person name="Pangilinan J."/>
            <person name="Park H.-J."/>
            <person name="Ramirez L."/>
            <person name="Alfaro M."/>
            <person name="Sun H."/>
            <person name="Tritt A."/>
            <person name="Yoshinaga Y."/>
            <person name="Zwiers L.-H."/>
            <person name="Turgeon B."/>
            <person name="Goodwin S."/>
            <person name="Spatafora J."/>
            <person name="Crous P."/>
            <person name="Grigoriev I."/>
        </authorList>
    </citation>
    <scope>NUCLEOTIDE SEQUENCE</scope>
    <source>
        <strain evidence="1">ATCC 16933</strain>
    </source>
</reference>
<dbReference type="PANTHER" id="PTHR34414">
    <property type="entry name" value="HET DOMAIN-CONTAINING PROTEIN-RELATED"/>
    <property type="match status" value="1"/>
</dbReference>
<sequence length="140" mass="16370">MSLLPPVAIKRELWNLKPEYPAAIRDRNQTLLLSADLTTPQLDNVRESLWLAGLPRPARPLRHQKLLNDLEITKEIRIVLKEIAWTAFVKDFLAKINPATLEDVNKRYQYGELRLSRLNNYFSRNFAWLLVLFAYISIVI</sequence>
<dbReference type="OrthoDB" id="5086500at2759"/>
<organism evidence="1 2">
    <name type="scientific">Lineolata rhizophorae</name>
    <dbReference type="NCBI Taxonomy" id="578093"/>
    <lineage>
        <taxon>Eukaryota</taxon>
        <taxon>Fungi</taxon>
        <taxon>Dikarya</taxon>
        <taxon>Ascomycota</taxon>
        <taxon>Pezizomycotina</taxon>
        <taxon>Dothideomycetes</taxon>
        <taxon>Dothideomycetes incertae sedis</taxon>
        <taxon>Lineolatales</taxon>
        <taxon>Lineolataceae</taxon>
        <taxon>Lineolata</taxon>
    </lineage>
</organism>
<evidence type="ECO:0000313" key="1">
    <source>
        <dbReference type="EMBL" id="KAF2456607.1"/>
    </source>
</evidence>
<evidence type="ECO:0000313" key="2">
    <source>
        <dbReference type="Proteomes" id="UP000799766"/>
    </source>
</evidence>
<proteinExistence type="predicted"/>